<dbReference type="SUPFAM" id="SSF51230">
    <property type="entry name" value="Single hybrid motif"/>
    <property type="match status" value="1"/>
</dbReference>
<feature type="region of interest" description="Disordered" evidence="4">
    <location>
        <begin position="331"/>
        <end position="362"/>
    </location>
</feature>
<dbReference type="InterPro" id="IPR036625">
    <property type="entry name" value="E3-bd_dom_sf"/>
</dbReference>
<comment type="similarity">
    <text evidence="1">Belongs to the 2-oxoacid dehydrogenase family.</text>
</comment>
<feature type="compositionally biased region" description="Low complexity" evidence="4">
    <location>
        <begin position="160"/>
        <end position="189"/>
    </location>
</feature>
<comment type="caution">
    <text evidence="7">The sequence shown here is derived from an EMBL/GenBank/DDBJ whole genome shotgun (WGS) entry which is preliminary data.</text>
</comment>
<evidence type="ECO:0000256" key="2">
    <source>
        <dbReference type="ARBA" id="ARBA00022823"/>
    </source>
</evidence>
<dbReference type="Proteomes" id="UP001342314">
    <property type="component" value="Unassembled WGS sequence"/>
</dbReference>
<evidence type="ECO:0000259" key="6">
    <source>
        <dbReference type="PROSITE" id="PS51826"/>
    </source>
</evidence>
<feature type="region of interest" description="Disordered" evidence="4">
    <location>
        <begin position="157"/>
        <end position="209"/>
    </location>
</feature>
<dbReference type="CDD" id="cd06849">
    <property type="entry name" value="lipoyl_domain"/>
    <property type="match status" value="1"/>
</dbReference>
<dbReference type="Pfam" id="PF00364">
    <property type="entry name" value="Biotin_lipoyl"/>
    <property type="match status" value="1"/>
</dbReference>
<dbReference type="GO" id="GO:0004742">
    <property type="term" value="F:dihydrolipoyllysine-residue acetyltransferase activity"/>
    <property type="evidence" value="ECO:0007669"/>
    <property type="project" value="TreeGrafter"/>
</dbReference>
<feature type="compositionally biased region" description="Pro residues" evidence="4">
    <location>
        <begin position="190"/>
        <end position="199"/>
    </location>
</feature>
<dbReference type="PANTHER" id="PTHR23151:SF82">
    <property type="entry name" value="PYRUVATE DEHYDROGENASE COMPLEX PROTEIN X COMPONENT, MITOCHONDRIAL"/>
    <property type="match status" value="1"/>
</dbReference>
<gene>
    <name evidence="7" type="ORF">Rhopal_007767-T1</name>
</gene>
<proteinExistence type="inferred from homology"/>
<dbReference type="InterPro" id="IPR004167">
    <property type="entry name" value="PSBD"/>
</dbReference>
<organism evidence="7 8">
    <name type="scientific">Rhodotorula paludigena</name>
    <dbReference type="NCBI Taxonomy" id="86838"/>
    <lineage>
        <taxon>Eukaryota</taxon>
        <taxon>Fungi</taxon>
        <taxon>Dikarya</taxon>
        <taxon>Basidiomycota</taxon>
        <taxon>Pucciniomycotina</taxon>
        <taxon>Microbotryomycetes</taxon>
        <taxon>Sporidiobolales</taxon>
        <taxon>Sporidiobolaceae</taxon>
        <taxon>Rhodotorula</taxon>
    </lineage>
</organism>
<evidence type="ECO:0000259" key="5">
    <source>
        <dbReference type="PROSITE" id="PS50968"/>
    </source>
</evidence>
<evidence type="ECO:0000256" key="1">
    <source>
        <dbReference type="ARBA" id="ARBA00007317"/>
    </source>
</evidence>
<keyword evidence="2" id="KW-0450">Lipoyl</keyword>
<evidence type="ECO:0000256" key="4">
    <source>
        <dbReference type="SAM" id="MobiDB-lite"/>
    </source>
</evidence>
<dbReference type="AlphaFoldDB" id="A0AAV5GYT6"/>
<sequence length="362" mass="36818">MQSDDARTEASAPLGAEADKASLRHAGGAGIGVLVSGAVTVVTAHANGPIELTRRLSTLAVHASPSVLATSNFLMPAMSPTMTEGSISEWKVKEGAAFAAGDVLLSVETDKATIDVEAQDDGVMGKILVGDGSAGVQVGKLIAILAEEGDDLSSIEVPSEDAAASSGPSPSDSKSEAAPTSAPSDSDAPTPSPATPSPKPSAIHAHPQHSKPLLPSVLRVLALAGIEDANVIKGTGKHGILTKGDVLAYIGKIGNPRGTLPEEKPDYGHPAHEYTATPKDVKAPVQVQLDGPAIRKLIAAGLASLSTPKPAVKETPVYTFDSILDDYLPASQRSTARSSSPSTSPAPPPAARKNAFDDILGL</sequence>
<feature type="domain" description="Lipoyl-binding" evidence="5">
    <location>
        <begin position="70"/>
        <end position="146"/>
    </location>
</feature>
<dbReference type="SUPFAM" id="SSF47005">
    <property type="entry name" value="Peripheral subunit-binding domain of 2-oxo acid dehydrogenase complex"/>
    <property type="match status" value="1"/>
</dbReference>
<feature type="compositionally biased region" description="Low complexity" evidence="4">
    <location>
        <begin position="331"/>
        <end position="343"/>
    </location>
</feature>
<dbReference type="PROSITE" id="PS51826">
    <property type="entry name" value="PSBD"/>
    <property type="match status" value="1"/>
</dbReference>
<dbReference type="EMBL" id="BQKY01000018">
    <property type="protein sequence ID" value="GJN94676.1"/>
    <property type="molecule type" value="Genomic_DNA"/>
</dbReference>
<dbReference type="GO" id="GO:0006086">
    <property type="term" value="P:pyruvate decarboxylation to acetyl-CoA"/>
    <property type="evidence" value="ECO:0007669"/>
    <property type="project" value="InterPro"/>
</dbReference>
<accession>A0AAV5GYT6</accession>
<dbReference type="Gene3D" id="4.10.320.10">
    <property type="entry name" value="E3-binding domain"/>
    <property type="match status" value="1"/>
</dbReference>
<keyword evidence="8" id="KW-1185">Reference proteome</keyword>
<evidence type="ECO:0000313" key="8">
    <source>
        <dbReference type="Proteomes" id="UP001342314"/>
    </source>
</evidence>
<evidence type="ECO:0000313" key="7">
    <source>
        <dbReference type="EMBL" id="GJN94676.1"/>
    </source>
</evidence>
<dbReference type="PANTHER" id="PTHR23151">
    <property type="entry name" value="DIHYDROLIPOAMIDE ACETYL/SUCCINYL-TRANSFERASE-RELATED"/>
    <property type="match status" value="1"/>
</dbReference>
<dbReference type="PROSITE" id="PS00189">
    <property type="entry name" value="LIPOYL"/>
    <property type="match status" value="1"/>
</dbReference>
<dbReference type="InterPro" id="IPR011053">
    <property type="entry name" value="Single_hybrid_motif"/>
</dbReference>
<keyword evidence="3" id="KW-0809">Transit peptide</keyword>
<feature type="domain" description="Peripheral subunit-binding (PSBD)" evidence="6">
    <location>
        <begin position="212"/>
        <end position="250"/>
    </location>
</feature>
<dbReference type="InterPro" id="IPR003016">
    <property type="entry name" value="2-oxoA_DH_lipoyl-BS"/>
</dbReference>
<evidence type="ECO:0008006" key="9">
    <source>
        <dbReference type="Google" id="ProtNLM"/>
    </source>
</evidence>
<dbReference type="InterPro" id="IPR000089">
    <property type="entry name" value="Biotin_lipoyl"/>
</dbReference>
<dbReference type="PROSITE" id="PS50968">
    <property type="entry name" value="BIOTINYL_LIPOYL"/>
    <property type="match status" value="1"/>
</dbReference>
<dbReference type="FunFam" id="2.40.50.100:FF:000010">
    <property type="entry name" value="Acetyltransferase component of pyruvate dehydrogenase complex"/>
    <property type="match status" value="1"/>
</dbReference>
<protein>
    <recommendedName>
        <fullName evidence="9">Pyruvate dehydrogenase X component</fullName>
    </recommendedName>
</protein>
<reference evidence="7 8" key="1">
    <citation type="submission" date="2021-12" db="EMBL/GenBank/DDBJ databases">
        <title>High titer production of polyol ester of fatty acids by Rhodotorula paludigena BS15 towards product separation-free biomass refinery.</title>
        <authorList>
            <person name="Mano J."/>
            <person name="Ono H."/>
            <person name="Tanaka T."/>
            <person name="Naito K."/>
            <person name="Sushida H."/>
            <person name="Ike M."/>
            <person name="Tokuyasu K."/>
            <person name="Kitaoka M."/>
        </authorList>
    </citation>
    <scope>NUCLEOTIDE SEQUENCE [LARGE SCALE GENOMIC DNA]</scope>
    <source>
        <strain evidence="7 8">BS15</strain>
    </source>
</reference>
<dbReference type="InterPro" id="IPR045257">
    <property type="entry name" value="E2/Pdx1"/>
</dbReference>
<evidence type="ECO:0000256" key="3">
    <source>
        <dbReference type="ARBA" id="ARBA00022946"/>
    </source>
</evidence>
<dbReference type="GO" id="GO:0045254">
    <property type="term" value="C:pyruvate dehydrogenase complex"/>
    <property type="evidence" value="ECO:0007669"/>
    <property type="project" value="InterPro"/>
</dbReference>
<dbReference type="Gene3D" id="2.40.50.100">
    <property type="match status" value="1"/>
</dbReference>
<name>A0AAV5GYT6_9BASI</name>